<dbReference type="InterPro" id="IPR026202">
    <property type="entry name" value="GOLGB1"/>
</dbReference>
<evidence type="ECO:0000256" key="2">
    <source>
        <dbReference type="SAM" id="MobiDB-lite"/>
    </source>
</evidence>
<evidence type="ECO:0000313" key="4">
    <source>
        <dbReference type="Proteomes" id="UP000694545"/>
    </source>
</evidence>
<name>A0A8D2LT23_VARKO</name>
<feature type="coiled-coil region" evidence="1">
    <location>
        <begin position="1677"/>
        <end position="1833"/>
    </location>
</feature>
<feature type="region of interest" description="Disordered" evidence="2">
    <location>
        <begin position="1474"/>
        <end position="1522"/>
    </location>
</feature>
<feature type="region of interest" description="Disordered" evidence="2">
    <location>
        <begin position="1547"/>
        <end position="1618"/>
    </location>
</feature>
<dbReference type="GO" id="GO:0016020">
    <property type="term" value="C:membrane"/>
    <property type="evidence" value="ECO:0007669"/>
    <property type="project" value="TreeGrafter"/>
</dbReference>
<proteinExistence type="predicted"/>
<feature type="compositionally biased region" description="Low complexity" evidence="2">
    <location>
        <begin position="1081"/>
        <end position="1093"/>
    </location>
</feature>
<dbReference type="GO" id="GO:0005793">
    <property type="term" value="C:endoplasmic reticulum-Golgi intermediate compartment"/>
    <property type="evidence" value="ECO:0007669"/>
    <property type="project" value="TreeGrafter"/>
</dbReference>
<feature type="compositionally biased region" description="Low complexity" evidence="2">
    <location>
        <begin position="1588"/>
        <end position="1606"/>
    </location>
</feature>
<feature type="compositionally biased region" description="Basic and acidic residues" evidence="2">
    <location>
        <begin position="1030"/>
        <end position="1041"/>
    </location>
</feature>
<feature type="compositionally biased region" description="Basic and acidic residues" evidence="2">
    <location>
        <begin position="998"/>
        <end position="1011"/>
    </location>
</feature>
<feature type="region of interest" description="Disordered" evidence="2">
    <location>
        <begin position="1"/>
        <end position="44"/>
    </location>
</feature>
<feature type="coiled-coil region" evidence="1">
    <location>
        <begin position="600"/>
        <end position="750"/>
    </location>
</feature>
<accession>A0A8D2LT23</accession>
<feature type="region of interest" description="Disordered" evidence="2">
    <location>
        <begin position="2050"/>
        <end position="2070"/>
    </location>
</feature>
<feature type="region of interest" description="Disordered" evidence="2">
    <location>
        <begin position="780"/>
        <end position="820"/>
    </location>
</feature>
<evidence type="ECO:0000256" key="1">
    <source>
        <dbReference type="SAM" id="Coils"/>
    </source>
</evidence>
<feature type="coiled-coil region" evidence="1">
    <location>
        <begin position="46"/>
        <end position="91"/>
    </location>
</feature>
<feature type="compositionally biased region" description="Basic and acidic residues" evidence="2">
    <location>
        <begin position="811"/>
        <end position="820"/>
    </location>
</feature>
<feature type="region of interest" description="Disordered" evidence="2">
    <location>
        <begin position="491"/>
        <end position="511"/>
    </location>
</feature>
<reference evidence="3" key="1">
    <citation type="submission" date="2025-08" db="UniProtKB">
        <authorList>
            <consortium name="Ensembl"/>
        </authorList>
    </citation>
    <scope>IDENTIFICATION</scope>
</reference>
<dbReference type="OMA" id="YMAIDAF"/>
<organism evidence="3 4">
    <name type="scientific">Varanus komodoensis</name>
    <name type="common">Komodo dragon</name>
    <dbReference type="NCBI Taxonomy" id="61221"/>
    <lineage>
        <taxon>Eukaryota</taxon>
        <taxon>Metazoa</taxon>
        <taxon>Chordata</taxon>
        <taxon>Craniata</taxon>
        <taxon>Vertebrata</taxon>
        <taxon>Euteleostomi</taxon>
        <taxon>Lepidosauria</taxon>
        <taxon>Squamata</taxon>
        <taxon>Bifurcata</taxon>
        <taxon>Unidentata</taxon>
        <taxon>Episquamata</taxon>
        <taxon>Toxicofera</taxon>
        <taxon>Anguimorpha</taxon>
        <taxon>Paleoanguimorpha</taxon>
        <taxon>Varanoidea</taxon>
        <taxon>Varanidae</taxon>
        <taxon>Varanus</taxon>
    </lineage>
</organism>
<feature type="region of interest" description="Disordered" evidence="2">
    <location>
        <begin position="832"/>
        <end position="901"/>
    </location>
</feature>
<feature type="region of interest" description="Disordered" evidence="2">
    <location>
        <begin position="2792"/>
        <end position="2813"/>
    </location>
</feature>
<dbReference type="Ensembl" id="ENSVKKT00000027828.1">
    <property type="protein sequence ID" value="ENSVKKP00000027166.1"/>
    <property type="gene ID" value="ENSVKKG00000017694.1"/>
</dbReference>
<feature type="region of interest" description="Disordered" evidence="2">
    <location>
        <begin position="986"/>
        <end position="1103"/>
    </location>
</feature>
<keyword evidence="1" id="KW-0175">Coiled coil</keyword>
<dbReference type="PANTHER" id="PTHR18887">
    <property type="entry name" value="GOLGI-ASSOCIATED PROTEIN GCP360-RELATED"/>
    <property type="match status" value="1"/>
</dbReference>
<dbReference type="Proteomes" id="UP000694545">
    <property type="component" value="Unplaced"/>
</dbReference>
<dbReference type="GO" id="GO:0005801">
    <property type="term" value="C:cis-Golgi network"/>
    <property type="evidence" value="ECO:0007669"/>
    <property type="project" value="TreeGrafter"/>
</dbReference>
<feature type="coiled-coil region" evidence="1">
    <location>
        <begin position="2662"/>
        <end position="2713"/>
    </location>
</feature>
<feature type="region of interest" description="Disordered" evidence="2">
    <location>
        <begin position="932"/>
        <end position="971"/>
    </location>
</feature>
<feature type="compositionally biased region" description="Basic residues" evidence="2">
    <location>
        <begin position="1012"/>
        <end position="1022"/>
    </location>
</feature>
<evidence type="ECO:0000313" key="3">
    <source>
        <dbReference type="Ensembl" id="ENSVKKP00000027166.1"/>
    </source>
</evidence>
<keyword evidence="4" id="KW-1185">Reference proteome</keyword>
<feature type="region of interest" description="Disordered" evidence="2">
    <location>
        <begin position="280"/>
        <end position="330"/>
    </location>
</feature>
<protein>
    <submittedName>
        <fullName evidence="3">Golgin B1</fullName>
    </submittedName>
</protein>
<feature type="compositionally biased region" description="Basic and acidic residues" evidence="2">
    <location>
        <begin position="1511"/>
        <end position="1522"/>
    </location>
</feature>
<feature type="compositionally biased region" description="Basic and acidic residues" evidence="2">
    <location>
        <begin position="1547"/>
        <end position="1561"/>
    </location>
</feature>
<dbReference type="PANTHER" id="PTHR18887:SF2">
    <property type="entry name" value="GOLGIN SUBFAMILY B MEMBER 1"/>
    <property type="match status" value="1"/>
</dbReference>
<reference evidence="3" key="2">
    <citation type="submission" date="2025-09" db="UniProtKB">
        <authorList>
            <consortium name="Ensembl"/>
        </authorList>
    </citation>
    <scope>IDENTIFICATION</scope>
</reference>
<feature type="region of interest" description="Disordered" evidence="2">
    <location>
        <begin position="2634"/>
        <end position="2654"/>
    </location>
</feature>
<sequence>MLSRLSGLANTVLHELSGDGEDAGPAESEAHQQNGEEAPEDLLERLAHTERLVVQLKELVREKEAQLQQKEAQLQEERQAAEAKLLKLKLQAKAKLTSLNRRIEELTEPGVASSAKELHRLAGCGRRSFWAGKGTVASWGFLKAKQGARPEPSPRAPCLSPGARQPVGSLSQNLRLLQRKLEEQEEALLGRTQVVELLQRELHTLAGEKQVLLTQVQEAEAELASLSGALASERHASRGRLEELQLALAEQKQAFLRVQEEAQQSSQELARAREALADWERRSQEAGESSQEAGEPSGVEQDLPPSREALPAESGRSTEDGSTQQGQEAGRALHAAFAGRLARMEAAQEGRPLPPGDAHAVLPSRLVILLSVLLSKWDVAPTADGNDVHWACGPALSRRTTDASFSSLQPSTCSGCPLEPPPASENGQPGILGYLSAKRRKDLSLLLLELQEAQEELAFLKGQLPVPASADPGGGGRPQAPGTEAVGAALTQRDPSRGSPGPVGAQEEDGPCAEDGEAALAAPAAASLPEQQELASLRLEVAALRASQCEAQECHRSALEERAADIGGPQQQVRDSDTSLRAPRAEWEQLLAQPEELCTQAALREQVRQLEGDLADSEKRRLSDHESGLSQLALLREQIQSLKNEAESKEVKIAALQRDLDEAQGHLVEQGLLGQSLSGQLQEEQQQREALAGQLEAASSRAEGLSRRLASAELAAAGLEQRLAEGGAERERLEQEVAEREQRMAELSRGMSDRMVQLNEEKFLLGRELSHLTEQLSRLAQGKETRELGVGTEGPAEGAVPEQQAESGEAEELRRENEQLKRKLQAALLSRKELQGKVRQLETGGQGGAERPPEAGAQALAPPESEAVQDGEPPGDSRPATLPLPLSAKEAEPEGEKGPPVATLQALVTELQRSLQEKDLLVATLQAECEARGVGPEQQAPADQSFEVSGPAVPLAQAASSAAEPGLDEEPRAALEEKLHALAEERDRLQQKLQEALASRKDALRKAQEKDRHHREQLKQQKRSYGLLKEQFEQQSQEKEALQGQLRALSEVQEDASLPRPAEEAAPEGPASQALQASEWVAPAGSAVPPGASLGTEGSAERLQSDLEQLLEEKRHLEAQVSHLQEALGSQSEVMPQLQEQVGQLLAELETVKAACAQAEASAVGLRLELEESRAEVVRQESLRLQQVEEEERRERAWKEEVEGLNARLASKEESLRGLQIELREREDRIKALQSQLDAQSQERAQRLQAELAEAQQKSAAEAAEGQSRAQLQRKLQAALVSRKDVMKESKLLREELASTKALLESTSLRLAEAEGRASELEEGKAVLLKKTAVLGEERERLIAEVDRALVENQNASSSCESLKLALEEVTREKTQLEEEAGSLRHAQAQALAEWQEQRRELQREYETLLQSYENVSGEAGRIQRVLEGVRQEKHELFLRLKGTEAEKEEVEARLQGAEREMEGMREKMRKFAKSKQQKILELEEENERLRTEAHPVDGGPQGAEEISAGLREELESSRRSCESLSRQLEALTAERDSLNQQIQDWRQRLQSEEEELRSVREEEENLVADKADGCAEVAASEAADVQASPDTASEPPEPATAALPSPEEEAAQARSLHDEINRYVQQVAQLTQQVADLEEKGRAAAEELSRMWGRVEALGEEKEALEGLLVARGQELEALREKVLAVEQASQRSEEQRAGAVRLKEALAAEKDELEERLMNQLAELNGSIGNYQQDVADLQRQNGELRSEVGGLQGALSRLEEEQRQLLREKAEMAAEKKEHVEQLRSTWKGGAGRAQAKELQELLKEKQQEVRQLQKDCIRSQEKVSSLERTVKALEFVQSESQKELEATKKSLAKAGADTQQAQAELRSCRVLLDDTQSEAARVLAESLKLREELQASQAQVAAQLRQKEKDFERRLAEERGAQAQAARRAEERLEAVRREQARAEGAVGELQAALRRKDQEAQQLQGSLNRTLAQLAAITRSMSSLQDDRDRVIDESRQWERKFGEAIEKKEQELHAREQTCSRLEEQARLTAAQVEELQSRIASLEHNKLAQESSTQKELQRRQEEAELLQEEKRKLVLQLEEAQQQLGSSQNQVQKSEAELRSLREQLAELQGSFAESEAARGDAEKTARMQEASLQECRFRQEQLEADLRASKELTERLHEEMSSKDQKIIHLVASREEAVAAAVLELQQQHKEALEELESRIGQAGEERAVLETEKKRALEKADLLMEKLKSTREESQQHKARLDSFLKSMSSLQDDRDRVLGDYRQLEQRHLAAILEKDQLIQEAAAENNSLKEQLRSLHSRMDDLHAENAKLDAELVRYREDLNQLIAIKDCQQKQLLQTQLERIRALEKEKAEAEGQREESERAVVRLQLEQRSAGQEAEALRASLAQLQREMAALLEDGPLPELQARLQSKAQEAQELSGCLSLVQQRVAELEEELAQARQATAQAVREAEARMKEELRGLHHDAGLMRNETETAEERVAELARDLLEMEQSLLAVTEENQDLKAQIHSFRKAMGSLQDSWDQSNEALLRKEKARLEGEQQSLAKHRDALIAELATLRDSVEEKGLLARLEELSQQLRAKDTELARLTAELQGASGQVQSFSKALASLQGERDRLLSELDRARKGEEEAKGPSAAQPSPGFAEVPSLKKALSALQSDRDRLVEELKKLQQQYLQAGVDAAEIARLRAELQEHKRETERLKEEGASRQLELQQLRGPALVGAVQRGLSCAPRRPPPQLSQVFEEKNALSLQLRGSSRNLREAHQHYAEALARCEALEKQLQGLQPPGKDGVSPRELSEAKQQQSCAKEGLLQLEELLQEERDRRLAAEEALCAAQGQLRR</sequence>